<feature type="region of interest" description="Disordered" evidence="6">
    <location>
        <begin position="504"/>
        <end position="553"/>
    </location>
</feature>
<dbReference type="GO" id="GO:0035591">
    <property type="term" value="F:signaling adaptor activity"/>
    <property type="evidence" value="ECO:0007669"/>
    <property type="project" value="TreeGrafter"/>
</dbReference>
<feature type="compositionally biased region" description="Basic residues" evidence="6">
    <location>
        <begin position="1073"/>
        <end position="1082"/>
    </location>
</feature>
<evidence type="ECO:0000259" key="7">
    <source>
        <dbReference type="Pfam" id="PF17120"/>
    </source>
</evidence>
<dbReference type="PROSITE" id="PS50294">
    <property type="entry name" value="WD_REPEATS_REGION"/>
    <property type="match status" value="1"/>
</dbReference>
<evidence type="ECO:0000256" key="4">
    <source>
        <dbReference type="ARBA" id="ARBA00022737"/>
    </source>
</evidence>
<dbReference type="PANTHER" id="PTHR46170">
    <property type="entry name" value="GATOR COMPLEX PROTEIN WDR59"/>
    <property type="match status" value="1"/>
</dbReference>
<dbReference type="InterPro" id="IPR015943">
    <property type="entry name" value="WD40/YVTN_repeat-like_dom_sf"/>
</dbReference>
<dbReference type="InterPro" id="IPR019775">
    <property type="entry name" value="WD40_repeat_CS"/>
</dbReference>
<dbReference type="Proteomes" id="UP000449547">
    <property type="component" value="Unassembled WGS sequence"/>
</dbReference>
<dbReference type="EMBL" id="SWFT01000102">
    <property type="protein sequence ID" value="KAA8901507.1"/>
    <property type="molecule type" value="Genomic_DNA"/>
</dbReference>
<dbReference type="GO" id="GO:0005774">
    <property type="term" value="C:vacuolar membrane"/>
    <property type="evidence" value="ECO:0007669"/>
    <property type="project" value="TreeGrafter"/>
</dbReference>
<dbReference type="RefSeq" id="XP_034011988.1">
    <property type="nucleotide sequence ID" value="XM_034155954.1"/>
</dbReference>
<dbReference type="CDD" id="cd16488">
    <property type="entry name" value="mRING-H2-C3H3C2_Mio-like"/>
    <property type="match status" value="1"/>
</dbReference>
<reference evidence="8 9" key="1">
    <citation type="submission" date="2019-07" db="EMBL/GenBank/DDBJ databases">
        <title>Genome assembly of two rare yeast pathogens: Diutina rugosa and Trichomonascus ciferrii.</title>
        <authorList>
            <person name="Mixao V."/>
            <person name="Saus E."/>
            <person name="Hansen A."/>
            <person name="Lass-Flor C."/>
            <person name="Gabaldon T."/>
        </authorList>
    </citation>
    <scope>NUCLEOTIDE SEQUENCE [LARGE SCALE GENOMIC DNA]</scope>
    <source>
        <strain evidence="8 9">CBS 613</strain>
    </source>
</reference>
<dbReference type="AlphaFoldDB" id="A0A642UM24"/>
<feature type="repeat" description="WD" evidence="5">
    <location>
        <begin position="192"/>
        <end position="233"/>
    </location>
</feature>
<dbReference type="Pfam" id="PF17120">
    <property type="entry name" value="zf-RING_16"/>
    <property type="match status" value="1"/>
</dbReference>
<dbReference type="InterPro" id="IPR036322">
    <property type="entry name" value="WD40_repeat_dom_sf"/>
</dbReference>
<evidence type="ECO:0000313" key="9">
    <source>
        <dbReference type="Proteomes" id="UP000449547"/>
    </source>
</evidence>
<evidence type="ECO:0000256" key="6">
    <source>
        <dbReference type="SAM" id="MobiDB-lite"/>
    </source>
</evidence>
<evidence type="ECO:0000256" key="2">
    <source>
        <dbReference type="ARBA" id="ARBA00022554"/>
    </source>
</evidence>
<dbReference type="PANTHER" id="PTHR46170:SF1">
    <property type="entry name" value="GATOR COMPLEX PROTEIN WDR59"/>
    <property type="match status" value="1"/>
</dbReference>
<keyword evidence="3 5" id="KW-0853">WD repeat</keyword>
<feature type="region of interest" description="Disordered" evidence="6">
    <location>
        <begin position="750"/>
        <end position="785"/>
    </location>
</feature>
<feature type="repeat" description="WD" evidence="5">
    <location>
        <begin position="104"/>
        <end position="146"/>
    </location>
</feature>
<keyword evidence="4" id="KW-0677">Repeat</keyword>
<dbReference type="PROSITE" id="PS50082">
    <property type="entry name" value="WD_REPEATS_2"/>
    <property type="match status" value="2"/>
</dbReference>
<dbReference type="GO" id="GO:1904263">
    <property type="term" value="P:positive regulation of TORC1 signaling"/>
    <property type="evidence" value="ECO:0007669"/>
    <property type="project" value="TreeGrafter"/>
</dbReference>
<gene>
    <name evidence="8" type="ORF">DIURU_003216</name>
</gene>
<dbReference type="InterPro" id="IPR049567">
    <property type="entry name" value="WDR59-like"/>
</dbReference>
<dbReference type="OMA" id="HRRETCL"/>
<dbReference type="GO" id="GO:0034198">
    <property type="term" value="P:cellular response to amino acid starvation"/>
    <property type="evidence" value="ECO:0007669"/>
    <property type="project" value="TreeGrafter"/>
</dbReference>
<dbReference type="SMART" id="SM00320">
    <property type="entry name" value="WD40"/>
    <property type="match status" value="5"/>
</dbReference>
<sequence length="1256" mass="139129">MPSASSTFGNSLSLRVDGAIGAMSLNPNGRDAVLAGRRGLFIIDLDDPFTAPRWLHHITSWEVADVQWSPHHTVKPSWVISTSNQRALLWDLNRPSANAIAHVLHGHTRAITDINFHPGDPELLATCSVDTFALAWDMRAPRTPAMKWAEWRAGATQVKWNHHNQYQIATCHDHSFYLWDTRKGALPMVKIRGAHAGKINGLDFSRGLSQIITSSNDNKVKVWDLTTPQAQSYIDKFDYFSAANTNRGVTTRVTPQVVVDCEFPVAKARWLPFGSDSCFGIMPLRGGNNAIHIANLSSASSTAPEEGDAIPLSEVEVHQFEGHTGGIKDFLWRQRHQHYSDGTSYPSKDYQLVTWSSHDYDLKLWSNDDVSGDLYSKVNYNPGFVPVLDDSSDEEVVYDYHTYLYEPPVTIDDMRSVTCGDTLSSLALVEINAAKKDQARLGNVDHLDWISGVRLGGKRVDADGYPTNLGEEVSIVGRKFPKVRFEKISVSTGEIVVSFRGVRPEVTKEEKVPEPADYSLTNEDETGTVTSAGKSTGKADDSAPQALTSSSGGGSDSVNLVFMRLQIDFPSSYPFLSATSKKRRNLVRFKLEETHELDAAAITTIESQLDEIAQFYSNKHQKFCLEPCLRMLMGEKIELDDEALAAAMGETQDGTLEAIEEIASDRSSLSMVVSDDEDEDNPPSVVDDFDDGVIEFAEPPSQNVNFFDSTPVPKGCGATWTPTGQLVCFFVPTEDRPKKLDIFHFAESGADDGQTATAPVSENDTSDDSDFSRADDGSSSDDDSFQEEWDALIAGDAPSRARVPALFKTVVGLGNEYGGSSSHKRPGKSVGGGTANNQSSVRRLQKHKKNLNIVGIFDYSHLMQAKVDLGYEYRILGDTPERLARHNGEVATKYGLTDIAHTWRILEMTLIKNVDTFGAFESVGPYGQSTQNQWDSEGRVYSQKPPMFFWGHHPFGHSWLVKELFTYYEQQGNIQMLAMMACILHENARNLYSSDDAMKVPIHTPYRALPPPPTVSALVPGEVAKQTWQPASSSASDLMMRSASVMSSPKSKQKRPSVPTVGTPNSAPLYASGKHRSSKKVRSPPTVTVEMLNMDSMDIYDDAYLCGLLSSLDPDVLRRYRQQYADLLYLWGLPVNRIKVLKFNYANGPVTSNDGDQHKCHIALRSRRKQNPRQAFVNSVTFIESSKLNAWNSGKRTVLKYCNLCALVVKKNFVVCTSCEHILHTQCAMEWWGANEQECASGCGCNCLLRPFSSQM</sequence>
<dbReference type="Pfam" id="PF00400">
    <property type="entry name" value="WD40"/>
    <property type="match status" value="2"/>
</dbReference>
<dbReference type="PROSITE" id="PS00678">
    <property type="entry name" value="WD_REPEATS_1"/>
    <property type="match status" value="2"/>
</dbReference>
<comment type="caution">
    <text evidence="8">The sequence shown here is derived from an EMBL/GenBank/DDBJ whole genome shotgun (WGS) entry which is preliminary data.</text>
</comment>
<dbReference type="InterPro" id="IPR001680">
    <property type="entry name" value="WD40_rpt"/>
</dbReference>
<feature type="domain" description="WDR59/RTC1-like RING zinc finger" evidence="7">
    <location>
        <begin position="1197"/>
        <end position="1248"/>
    </location>
</feature>
<feature type="compositionally biased region" description="Polar residues" evidence="6">
    <location>
        <begin position="754"/>
        <end position="763"/>
    </location>
</feature>
<evidence type="ECO:0000313" key="8">
    <source>
        <dbReference type="EMBL" id="KAA8901507.1"/>
    </source>
</evidence>
<evidence type="ECO:0000256" key="1">
    <source>
        <dbReference type="ARBA" id="ARBA00004116"/>
    </source>
</evidence>
<name>A0A642UM24_DIURU</name>
<feature type="compositionally biased region" description="Basic and acidic residues" evidence="6">
    <location>
        <begin position="504"/>
        <end position="514"/>
    </location>
</feature>
<comment type="subcellular location">
    <subcellularLocation>
        <location evidence="1">Vacuole</location>
    </subcellularLocation>
</comment>
<dbReference type="OrthoDB" id="311712at2759"/>
<dbReference type="Gene3D" id="2.130.10.10">
    <property type="entry name" value="YVTN repeat-like/Quinoprotein amine dehydrogenase"/>
    <property type="match status" value="1"/>
</dbReference>
<evidence type="ECO:0000256" key="5">
    <source>
        <dbReference type="PROSITE-ProRule" id="PRU00221"/>
    </source>
</evidence>
<proteinExistence type="predicted"/>
<protein>
    <recommendedName>
        <fullName evidence="7">WDR59/RTC1-like RING zinc finger domain-containing protein</fullName>
    </recommendedName>
</protein>
<evidence type="ECO:0000256" key="3">
    <source>
        <dbReference type="ARBA" id="ARBA00022574"/>
    </source>
</evidence>
<dbReference type="GO" id="GO:0035859">
    <property type="term" value="C:Seh1-associated complex"/>
    <property type="evidence" value="ECO:0007669"/>
    <property type="project" value="TreeGrafter"/>
</dbReference>
<feature type="region of interest" description="Disordered" evidence="6">
    <location>
        <begin position="1042"/>
        <end position="1083"/>
    </location>
</feature>
<dbReference type="VEuPathDB" id="FungiDB:DIURU_003216"/>
<keyword evidence="2" id="KW-0926">Vacuole</keyword>
<accession>A0A642UM24</accession>
<feature type="region of interest" description="Disordered" evidence="6">
    <location>
        <begin position="816"/>
        <end position="838"/>
    </location>
</feature>
<dbReference type="InterPro" id="IPR049566">
    <property type="entry name" value="WDR59_RTC1-like_RING_Znf"/>
</dbReference>
<dbReference type="SUPFAM" id="SSF50978">
    <property type="entry name" value="WD40 repeat-like"/>
    <property type="match status" value="1"/>
</dbReference>
<dbReference type="GeneID" id="54781867"/>
<keyword evidence="9" id="KW-1185">Reference proteome</keyword>
<organism evidence="8 9">
    <name type="scientific">Diutina rugosa</name>
    <name type="common">Yeast</name>
    <name type="synonym">Candida rugosa</name>
    <dbReference type="NCBI Taxonomy" id="5481"/>
    <lineage>
        <taxon>Eukaryota</taxon>
        <taxon>Fungi</taxon>
        <taxon>Dikarya</taxon>
        <taxon>Ascomycota</taxon>
        <taxon>Saccharomycotina</taxon>
        <taxon>Pichiomycetes</taxon>
        <taxon>Debaryomycetaceae</taxon>
        <taxon>Diutina</taxon>
    </lineage>
</organism>